<dbReference type="GO" id="GO:1990281">
    <property type="term" value="C:efflux pump complex"/>
    <property type="evidence" value="ECO:0007669"/>
    <property type="project" value="TreeGrafter"/>
</dbReference>
<evidence type="ECO:0000256" key="1">
    <source>
        <dbReference type="ARBA" id="ARBA00004442"/>
    </source>
</evidence>
<dbReference type="SUPFAM" id="SSF56954">
    <property type="entry name" value="Outer membrane efflux proteins (OEP)"/>
    <property type="match status" value="1"/>
</dbReference>
<keyword evidence="7" id="KW-0998">Cell outer membrane</keyword>
<reference evidence="8 9" key="1">
    <citation type="submission" date="2017-02" db="EMBL/GenBank/DDBJ databases">
        <title>Draft genome sequence of Moraxella canis CCUG 8415A type strain.</title>
        <authorList>
            <person name="Engstrom-Jakobsson H."/>
            <person name="Salva-Serra F."/>
            <person name="Thorell K."/>
            <person name="Gonzales-Siles L."/>
            <person name="Karlsson R."/>
            <person name="Boulund F."/>
            <person name="Engstrand L."/>
            <person name="Moore E."/>
        </authorList>
    </citation>
    <scope>NUCLEOTIDE SEQUENCE [LARGE SCALE GENOMIC DNA]</scope>
    <source>
        <strain evidence="8 9">CCUG 8415A</strain>
    </source>
</reference>
<keyword evidence="5" id="KW-0812">Transmembrane</keyword>
<accession>A0A1S9ZIF7</accession>
<dbReference type="InterPro" id="IPR051906">
    <property type="entry name" value="TolC-like"/>
</dbReference>
<sequence length="488" mass="54880">MLHTIGSSYFTCFTLFAFIMKMPYLLLLGLVLSQQAYADYSLLDAQKQLMSNSPTIQASNALYQADVLQAESLQKLHYPRVSLNVHAFTLHQNSSIPLDNIKEQTAEHINAHFDHRFDNAPSSLLDTLHAGTQSALDRLPSHQDVRLRHDGVTPSISAIMPIYTGGLISSAKNIANLQAERGEFGLQDQTSLAKLNLIRHYFNVKLQEQLTTSQQKMLNAMQLHVNNAYKLEQQGFISRGQRMQFEVARNQVQRLHQAAQNQHQNSIYELESLLGLSRLDRLSTPLFINTKERPDWQALVSASQNAPLNQKLEADIRLADANIALRQSTKKPKVAAVARYTLDDEPDWFAGVTVQYNLFSGIDRDKQVQAAHLQKQAAQSGRDRVNQHITTTMHTAYGEMALAQSTHALLQQNRQAAEENLRIQTLSFQEGFGTVTNVVDAQTALSQIESETALNAYRYILALATLLHHTGSIDEFYSHLYLPDAHRL</sequence>
<dbReference type="GO" id="GO:0015562">
    <property type="term" value="F:efflux transmembrane transporter activity"/>
    <property type="evidence" value="ECO:0007669"/>
    <property type="project" value="InterPro"/>
</dbReference>
<keyword evidence="6" id="KW-0472">Membrane</keyword>
<dbReference type="Proteomes" id="UP000190322">
    <property type="component" value="Unassembled WGS sequence"/>
</dbReference>
<dbReference type="GO" id="GO:0009279">
    <property type="term" value="C:cell outer membrane"/>
    <property type="evidence" value="ECO:0007669"/>
    <property type="project" value="UniProtKB-SubCell"/>
</dbReference>
<name>A0A1S9ZIF7_9GAMM</name>
<keyword evidence="4" id="KW-1134">Transmembrane beta strand</keyword>
<proteinExistence type="inferred from homology"/>
<comment type="similarity">
    <text evidence="2">Belongs to the outer membrane factor (OMF) (TC 1.B.17) family.</text>
</comment>
<evidence type="ECO:0000313" key="8">
    <source>
        <dbReference type="EMBL" id="OOR83309.1"/>
    </source>
</evidence>
<evidence type="ECO:0000256" key="7">
    <source>
        <dbReference type="ARBA" id="ARBA00023237"/>
    </source>
</evidence>
<dbReference type="InterPro" id="IPR003423">
    <property type="entry name" value="OMP_efflux"/>
</dbReference>
<dbReference type="PANTHER" id="PTHR30026:SF5">
    <property type="entry name" value="ABC-TYPE EFFLUX SYSTEM SECRETIN COMPONENT"/>
    <property type="match status" value="1"/>
</dbReference>
<organism evidence="8 9">
    <name type="scientific">Moraxella canis</name>
    <dbReference type="NCBI Taxonomy" id="90239"/>
    <lineage>
        <taxon>Bacteria</taxon>
        <taxon>Pseudomonadati</taxon>
        <taxon>Pseudomonadota</taxon>
        <taxon>Gammaproteobacteria</taxon>
        <taxon>Moraxellales</taxon>
        <taxon>Moraxellaceae</taxon>
        <taxon>Moraxella</taxon>
    </lineage>
</organism>
<evidence type="ECO:0000256" key="4">
    <source>
        <dbReference type="ARBA" id="ARBA00022452"/>
    </source>
</evidence>
<gene>
    <name evidence="8" type="ORF">B0180_07050</name>
</gene>
<evidence type="ECO:0000256" key="6">
    <source>
        <dbReference type="ARBA" id="ARBA00023136"/>
    </source>
</evidence>
<evidence type="ECO:0000256" key="3">
    <source>
        <dbReference type="ARBA" id="ARBA00022448"/>
    </source>
</evidence>
<dbReference type="AlphaFoldDB" id="A0A1S9ZIF7"/>
<evidence type="ECO:0000256" key="5">
    <source>
        <dbReference type="ARBA" id="ARBA00022692"/>
    </source>
</evidence>
<dbReference type="Gene3D" id="1.20.1600.10">
    <property type="entry name" value="Outer membrane efflux proteins (OEP)"/>
    <property type="match status" value="1"/>
</dbReference>
<evidence type="ECO:0000256" key="2">
    <source>
        <dbReference type="ARBA" id="ARBA00007613"/>
    </source>
</evidence>
<keyword evidence="3" id="KW-0813">Transport</keyword>
<dbReference type="EMBL" id="MUXT01000008">
    <property type="protein sequence ID" value="OOR83309.1"/>
    <property type="molecule type" value="Genomic_DNA"/>
</dbReference>
<dbReference type="Pfam" id="PF02321">
    <property type="entry name" value="OEP"/>
    <property type="match status" value="1"/>
</dbReference>
<dbReference type="GO" id="GO:0015288">
    <property type="term" value="F:porin activity"/>
    <property type="evidence" value="ECO:0007669"/>
    <property type="project" value="TreeGrafter"/>
</dbReference>
<protein>
    <submittedName>
        <fullName evidence="8">RND transporter</fullName>
    </submittedName>
</protein>
<dbReference type="PANTHER" id="PTHR30026">
    <property type="entry name" value="OUTER MEMBRANE PROTEIN TOLC"/>
    <property type="match status" value="1"/>
</dbReference>
<comment type="caution">
    <text evidence="8">The sequence shown here is derived from an EMBL/GenBank/DDBJ whole genome shotgun (WGS) entry which is preliminary data.</text>
</comment>
<comment type="subcellular location">
    <subcellularLocation>
        <location evidence="1">Cell outer membrane</location>
    </subcellularLocation>
</comment>
<evidence type="ECO:0000313" key="9">
    <source>
        <dbReference type="Proteomes" id="UP000190322"/>
    </source>
</evidence>